<dbReference type="SUPFAM" id="SSF53448">
    <property type="entry name" value="Nucleotide-diphospho-sugar transferases"/>
    <property type="match status" value="1"/>
</dbReference>
<dbReference type="InterPro" id="IPR029044">
    <property type="entry name" value="Nucleotide-diphossugar_trans"/>
</dbReference>
<dbReference type="Proteomes" id="UP000184513">
    <property type="component" value="Unassembled WGS sequence"/>
</dbReference>
<organism evidence="2 3">
    <name type="scientific">Cyclobacterium lianum</name>
    <dbReference type="NCBI Taxonomy" id="388280"/>
    <lineage>
        <taxon>Bacteria</taxon>
        <taxon>Pseudomonadati</taxon>
        <taxon>Bacteroidota</taxon>
        <taxon>Cytophagia</taxon>
        <taxon>Cytophagales</taxon>
        <taxon>Cyclobacteriaceae</taxon>
        <taxon>Cyclobacterium</taxon>
    </lineage>
</organism>
<feature type="domain" description="Glycosyltransferase 2-like" evidence="1">
    <location>
        <begin position="5"/>
        <end position="102"/>
    </location>
</feature>
<accession>A0A1M7IM95</accession>
<keyword evidence="3" id="KW-1185">Reference proteome</keyword>
<keyword evidence="2" id="KW-0808">Transferase</keyword>
<dbReference type="AlphaFoldDB" id="A0A1M7IM95"/>
<gene>
    <name evidence="2" type="ORF">SAMN04488057_101389</name>
</gene>
<dbReference type="OrthoDB" id="9788101at2"/>
<dbReference type="PANTHER" id="PTHR22916:SF67">
    <property type="entry name" value="COLANIC ACID BIOSYNTHESIS GLYCOSYL TRANSFERASE WCAE-RELATED"/>
    <property type="match status" value="1"/>
</dbReference>
<dbReference type="Pfam" id="PF00535">
    <property type="entry name" value="Glycos_transf_2"/>
    <property type="match status" value="1"/>
</dbReference>
<dbReference type="RefSeq" id="WP_073090905.1">
    <property type="nucleotide sequence ID" value="NZ_FRCY01000001.1"/>
</dbReference>
<protein>
    <submittedName>
        <fullName evidence="2">Glycosyltransferase involved in cell wall bisynthesis</fullName>
    </submittedName>
</protein>
<evidence type="ECO:0000313" key="3">
    <source>
        <dbReference type="Proteomes" id="UP000184513"/>
    </source>
</evidence>
<dbReference type="PANTHER" id="PTHR22916">
    <property type="entry name" value="GLYCOSYLTRANSFERASE"/>
    <property type="match status" value="1"/>
</dbReference>
<dbReference type="GO" id="GO:0016758">
    <property type="term" value="F:hexosyltransferase activity"/>
    <property type="evidence" value="ECO:0007669"/>
    <property type="project" value="UniProtKB-ARBA"/>
</dbReference>
<dbReference type="InterPro" id="IPR001173">
    <property type="entry name" value="Glyco_trans_2-like"/>
</dbReference>
<dbReference type="Gene3D" id="3.90.550.10">
    <property type="entry name" value="Spore Coat Polysaccharide Biosynthesis Protein SpsA, Chain A"/>
    <property type="match status" value="1"/>
</dbReference>
<dbReference type="STRING" id="388280.SAMN04488057_101389"/>
<dbReference type="CDD" id="cd06433">
    <property type="entry name" value="GT_2_WfgS_like"/>
    <property type="match status" value="1"/>
</dbReference>
<dbReference type="EMBL" id="FRCY01000001">
    <property type="protein sequence ID" value="SHM41821.1"/>
    <property type="molecule type" value="Genomic_DNA"/>
</dbReference>
<evidence type="ECO:0000259" key="1">
    <source>
        <dbReference type="Pfam" id="PF00535"/>
    </source>
</evidence>
<evidence type="ECO:0000313" key="2">
    <source>
        <dbReference type="EMBL" id="SHM41821.1"/>
    </source>
</evidence>
<sequence length="279" mass="31780">MVRLSIITINFNNALGLRETIESIVNQTFTGFEYIVIDGGSTDGSVEVIREYADKITYWVSEPDRGIYNAMNKGVVKAEGEYLQFLNSGDCLVNGQILEKVFSNNYIEDILYGDANNVFEDGTFEVRVAGNEEEITLAYLIKFGLSHQASFFRRDLFSSGLYDEKLKIVSDWKFFIEKIVFENCSIKKLGFATIDFEMSGISNQVSQFNSQNDEREKALNQLLPERIARDYQDFLLISGSPLLKHMTFLNGRNRLHNLSASIVGFAISIYKLFKPKNKK</sequence>
<proteinExistence type="predicted"/>
<name>A0A1M7IM95_9BACT</name>
<reference evidence="2 3" key="1">
    <citation type="submission" date="2016-11" db="EMBL/GenBank/DDBJ databases">
        <authorList>
            <person name="Jaros S."/>
            <person name="Januszkiewicz K."/>
            <person name="Wedrychowicz H."/>
        </authorList>
    </citation>
    <scope>NUCLEOTIDE SEQUENCE [LARGE SCALE GENOMIC DNA]</scope>
    <source>
        <strain evidence="2 3">CGMCC 1.6102</strain>
    </source>
</reference>